<dbReference type="HOGENOM" id="CLU_037605_1_0_6"/>
<reference evidence="3 5" key="1">
    <citation type="journal article" date="2012" name="J. Bacteriol.">
        <title>Genome sequence of Pectobacterium sp. strain SCC3193.</title>
        <authorList>
            <person name="Koskinen J.P."/>
            <person name="Laine P."/>
            <person name="Niemi O."/>
            <person name="Nykyri J."/>
            <person name="Harjunpaa H."/>
            <person name="Auvinen P."/>
            <person name="Paulin L."/>
            <person name="Pirhonen M."/>
            <person name="Palva T."/>
            <person name="Holm L."/>
        </authorList>
    </citation>
    <scope>NUCLEOTIDE SEQUENCE [LARGE SCALE GENOMIC DNA]</scope>
    <source>
        <strain evidence="3 5">SCC3193</strain>
    </source>
</reference>
<reference evidence="6" key="3">
    <citation type="submission" date="2023-07" db="EMBL/GenBank/DDBJ databases">
        <title>Identification of Pectobacterium versatile causing blackleg of potato from New York State with a whole genome sequencing approach.</title>
        <authorList>
            <person name="Ma X."/>
            <person name="Swingle B."/>
        </authorList>
    </citation>
    <scope>NUCLEOTIDE SEQUENCE [LARGE SCALE GENOMIC DNA]</scope>
    <source>
        <strain evidence="6">NY1588A</strain>
    </source>
</reference>
<proteinExistence type="predicted"/>
<evidence type="ECO:0000256" key="1">
    <source>
        <dbReference type="ARBA" id="ARBA00023172"/>
    </source>
</evidence>
<feature type="domain" description="Tyr recombinase" evidence="2">
    <location>
        <begin position="291"/>
        <end position="371"/>
    </location>
</feature>
<sequence length="434" mass="48632">MNKVKENQSHFMATQSGYSFSLSDTYWHLDKNNTVDVCSVLQTLPPSLHEGYLNTLAFFASKRSAGYAVNINNSMKRFIRETSPGYIDEAAILNYKGSPATPLASLVTLRCFLTKWHSLGYKGIDERAITLLKAMRIKVKAPGDVVKQENPEKGPLTDTEHNELNKAIHRARENGHITLSEAAMALLVSLTGRRSLQITSLKYRDIKEEGKGEGGCFINFPRVKQRLGFRATFRLLNVDEYLFDIVRQQAELSVSRIEHILGRALQPTEKEDVPVFLCESVCHLRQGQNMTALLASDRLHASRNRVNAALLKVVNTEQVISERTGEVMKISSRRLRYTLGTRMARDGYDVQLIAELLDHSSPACAGIYVENLPDSVVRINQAVSDKLSFFADVFLGKAKPKEKIGSSCTTAIPCHQCLYFRSFTHHCNNEVAHG</sequence>
<dbReference type="Proteomes" id="UP000008044">
    <property type="component" value="Chromosome"/>
</dbReference>
<evidence type="ECO:0000313" key="3">
    <source>
        <dbReference type="EMBL" id="AFI89910.1"/>
    </source>
</evidence>
<dbReference type="InterPro" id="IPR011010">
    <property type="entry name" value="DNA_brk_join_enz"/>
</dbReference>
<evidence type="ECO:0000259" key="2">
    <source>
        <dbReference type="Pfam" id="PF00589"/>
    </source>
</evidence>
<dbReference type="eggNOG" id="COG0582">
    <property type="taxonomic scope" value="Bacteria"/>
</dbReference>
<dbReference type="GO" id="GO:0015074">
    <property type="term" value="P:DNA integration"/>
    <property type="evidence" value="ECO:0007669"/>
    <property type="project" value="InterPro"/>
</dbReference>
<keyword evidence="6" id="KW-1185">Reference proteome</keyword>
<evidence type="ECO:0000313" key="4">
    <source>
        <dbReference type="EMBL" id="MBI0553224.1"/>
    </source>
</evidence>
<reference evidence="4" key="4">
    <citation type="submission" date="2024-05" db="EMBL/GenBank/DDBJ databases">
        <title>Identification of Pectobacterium versatile causing blackleg of potato from New York State with a whole genome sequencing approach.</title>
        <authorList>
            <person name="Ma X."/>
            <person name="Swingle B."/>
        </authorList>
    </citation>
    <scope>NUCLEOTIDE SEQUENCE</scope>
    <source>
        <strain evidence="4">NY1588A</strain>
    </source>
</reference>
<dbReference type="AlphaFoldDB" id="A0A0H3I2K7"/>
<dbReference type="EMBL" id="CP003415">
    <property type="protein sequence ID" value="AFI89910.1"/>
    <property type="molecule type" value="Genomic_DNA"/>
</dbReference>
<dbReference type="NCBIfam" id="NF041502">
    <property type="entry name" value="integrase_1"/>
    <property type="match status" value="1"/>
</dbReference>
<gene>
    <name evidence="3" type="ordered locus">W5S_1819</name>
    <name evidence="4" type="ORF">F6Q06_01780</name>
</gene>
<dbReference type="InterPro" id="IPR002104">
    <property type="entry name" value="Integrase_catalytic"/>
</dbReference>
<dbReference type="KEGG" id="pec:W5S_1819"/>
<name>A0A0H3I2K7_PECPM</name>
<dbReference type="Gene3D" id="1.10.443.10">
    <property type="entry name" value="Intergrase catalytic core"/>
    <property type="match status" value="1"/>
</dbReference>
<protein>
    <submittedName>
        <fullName evidence="4">Phage integrase family protein</fullName>
    </submittedName>
</protein>
<evidence type="ECO:0000313" key="5">
    <source>
        <dbReference type="Proteomes" id="UP000008044"/>
    </source>
</evidence>
<accession>A0A0H3I2K7</accession>
<dbReference type="GO" id="GO:0003677">
    <property type="term" value="F:DNA binding"/>
    <property type="evidence" value="ECO:0007669"/>
    <property type="project" value="InterPro"/>
</dbReference>
<reference evidence="3" key="2">
    <citation type="submission" date="2012-03" db="EMBL/GenBank/DDBJ databases">
        <authorList>
            <person name="Koskinen P."/>
            <person name="Laine P."/>
            <person name="Niemi O."/>
            <person name="Nykyri J."/>
            <person name="Harjunpaa H."/>
            <person name="Auvinen P."/>
            <person name="Paulin L."/>
            <person name="Pirhonen M."/>
            <person name="Palva T."/>
            <person name="Holm L."/>
        </authorList>
    </citation>
    <scope>NUCLEOTIDE SEQUENCE</scope>
    <source>
        <strain evidence="3">SCC3193</strain>
    </source>
</reference>
<dbReference type="GO" id="GO:0006310">
    <property type="term" value="P:DNA recombination"/>
    <property type="evidence" value="ECO:0007669"/>
    <property type="project" value="UniProtKB-KW"/>
</dbReference>
<dbReference type="Proteomes" id="UP001194579">
    <property type="component" value="Unassembled WGS sequence"/>
</dbReference>
<dbReference type="STRING" id="1905730.W5S_1819"/>
<keyword evidence="1" id="KW-0233">DNA recombination</keyword>
<dbReference type="InterPro" id="IPR048120">
    <property type="entry name" value="Integrase-like"/>
</dbReference>
<dbReference type="Pfam" id="PF00589">
    <property type="entry name" value="Phage_integrase"/>
    <property type="match status" value="1"/>
</dbReference>
<dbReference type="SUPFAM" id="SSF56349">
    <property type="entry name" value="DNA breaking-rejoining enzymes"/>
    <property type="match status" value="1"/>
</dbReference>
<dbReference type="InterPro" id="IPR013762">
    <property type="entry name" value="Integrase-like_cat_sf"/>
</dbReference>
<dbReference type="RefSeq" id="WP_014699547.1">
    <property type="nucleotide sequence ID" value="NC_017845.1"/>
</dbReference>
<dbReference type="EMBL" id="WABS01000002">
    <property type="protein sequence ID" value="MBI0553224.1"/>
    <property type="molecule type" value="Genomic_DNA"/>
</dbReference>
<organism evidence="3 5">
    <name type="scientific">Pectobacterium parmentieri</name>
    <dbReference type="NCBI Taxonomy" id="1905730"/>
    <lineage>
        <taxon>Bacteria</taxon>
        <taxon>Pseudomonadati</taxon>
        <taxon>Pseudomonadota</taxon>
        <taxon>Gammaproteobacteria</taxon>
        <taxon>Enterobacterales</taxon>
        <taxon>Pectobacteriaceae</taxon>
        <taxon>Pectobacterium</taxon>
    </lineage>
</organism>
<evidence type="ECO:0000313" key="6">
    <source>
        <dbReference type="Proteomes" id="UP001194579"/>
    </source>
</evidence>
<dbReference type="PATRIC" id="fig|1166016.3.peg.1829"/>